<organism evidence="3 4">
    <name type="scientific">Dryococelus australis</name>
    <dbReference type="NCBI Taxonomy" id="614101"/>
    <lineage>
        <taxon>Eukaryota</taxon>
        <taxon>Metazoa</taxon>
        <taxon>Ecdysozoa</taxon>
        <taxon>Arthropoda</taxon>
        <taxon>Hexapoda</taxon>
        <taxon>Insecta</taxon>
        <taxon>Pterygota</taxon>
        <taxon>Neoptera</taxon>
        <taxon>Polyneoptera</taxon>
        <taxon>Phasmatodea</taxon>
        <taxon>Verophasmatodea</taxon>
        <taxon>Anareolatae</taxon>
        <taxon>Phasmatidae</taxon>
        <taxon>Eurycanthinae</taxon>
        <taxon>Dryococelus</taxon>
    </lineage>
</organism>
<evidence type="ECO:0000256" key="1">
    <source>
        <dbReference type="SAM" id="MobiDB-lite"/>
    </source>
</evidence>
<protein>
    <recommendedName>
        <fullName evidence="2">Reverse transcriptase Ty1/copia-type domain-containing protein</fullName>
    </recommendedName>
</protein>
<proteinExistence type="predicted"/>
<keyword evidence="4" id="KW-1185">Reference proteome</keyword>
<evidence type="ECO:0000313" key="3">
    <source>
        <dbReference type="EMBL" id="KAJ8883698.1"/>
    </source>
</evidence>
<evidence type="ECO:0000259" key="2">
    <source>
        <dbReference type="Pfam" id="PF07727"/>
    </source>
</evidence>
<sequence length="185" mass="21781">MSEKKKQMKKQKTIKPERTMCIQKPKTKTKWKYLREDKKRQKNKPKWLEEYETSFISLNSEPLTYEEAINSNDKRNWEIAMKKELDTLEENNTWVEVTKVPEGADIIYKTEGKQLHKAHLMARGFEKNECNLSEVYSPVAKLATFRIFMVISNNKNRPVHQMDVVGAFLHGDITEVVYLELLGND</sequence>
<evidence type="ECO:0000313" key="4">
    <source>
        <dbReference type="Proteomes" id="UP001159363"/>
    </source>
</evidence>
<accession>A0ABQ9HH95</accession>
<gene>
    <name evidence="3" type="ORF">PR048_015552</name>
</gene>
<dbReference type="InterPro" id="IPR013103">
    <property type="entry name" value="RVT_2"/>
</dbReference>
<feature type="domain" description="Reverse transcriptase Ty1/copia-type" evidence="2">
    <location>
        <begin position="113"/>
        <end position="179"/>
    </location>
</feature>
<comment type="caution">
    <text evidence="3">The sequence shown here is derived from an EMBL/GenBank/DDBJ whole genome shotgun (WGS) entry which is preliminary data.</text>
</comment>
<dbReference type="Pfam" id="PF07727">
    <property type="entry name" value="RVT_2"/>
    <property type="match status" value="1"/>
</dbReference>
<feature type="region of interest" description="Disordered" evidence="1">
    <location>
        <begin position="1"/>
        <end position="20"/>
    </location>
</feature>
<name>A0ABQ9HH95_9NEOP</name>
<dbReference type="EMBL" id="JARBHB010000005">
    <property type="protein sequence ID" value="KAJ8883698.1"/>
    <property type="molecule type" value="Genomic_DNA"/>
</dbReference>
<dbReference type="Proteomes" id="UP001159363">
    <property type="component" value="Chromosome 4"/>
</dbReference>
<feature type="compositionally biased region" description="Basic residues" evidence="1">
    <location>
        <begin position="1"/>
        <end position="13"/>
    </location>
</feature>
<reference evidence="3 4" key="1">
    <citation type="submission" date="2023-02" db="EMBL/GenBank/DDBJ databases">
        <title>LHISI_Scaffold_Assembly.</title>
        <authorList>
            <person name="Stuart O.P."/>
            <person name="Cleave R."/>
            <person name="Magrath M.J.L."/>
            <person name="Mikheyev A.S."/>
        </authorList>
    </citation>
    <scope>NUCLEOTIDE SEQUENCE [LARGE SCALE GENOMIC DNA]</scope>
    <source>
        <strain evidence="3">Daus_M_001</strain>
        <tissue evidence="3">Leg muscle</tissue>
    </source>
</reference>